<dbReference type="InterPro" id="IPR051088">
    <property type="entry name" value="PTS_Sugar-EIIC/EIIB"/>
</dbReference>
<feature type="transmembrane region" description="Helical" evidence="9">
    <location>
        <begin position="73"/>
        <end position="94"/>
    </location>
</feature>
<evidence type="ECO:0000313" key="13">
    <source>
        <dbReference type="Proteomes" id="UP000196151"/>
    </source>
</evidence>
<keyword evidence="3 8" id="KW-1003">Cell membrane</keyword>
<feature type="transmembrane region" description="Helical" evidence="9">
    <location>
        <begin position="184"/>
        <end position="208"/>
    </location>
</feature>
<evidence type="ECO:0000256" key="3">
    <source>
        <dbReference type="ARBA" id="ARBA00022475"/>
    </source>
</evidence>
<reference evidence="11" key="1">
    <citation type="submission" date="2017-05" db="EMBL/GenBank/DDBJ databases">
        <title>The Genome Sequence of Enterococcus sp. 9D6_DIV0238.</title>
        <authorList>
            <consortium name="The Broad Institute Genomics Platform"/>
            <consortium name="The Broad Institute Genomic Center for Infectious Diseases"/>
            <person name="Earl A."/>
            <person name="Manson A."/>
            <person name="Schwartman J."/>
            <person name="Gilmore M."/>
            <person name="Abouelleil A."/>
            <person name="Cao P."/>
            <person name="Chapman S."/>
            <person name="Cusick C."/>
            <person name="Shea T."/>
            <person name="Young S."/>
            <person name="Neafsey D."/>
            <person name="Nusbaum C."/>
            <person name="Birren B."/>
        </authorList>
    </citation>
    <scope>NUCLEOTIDE SEQUENCE [LARGE SCALE GENOMIC DNA]</scope>
    <source>
        <strain evidence="11">9D6_DIV0238</strain>
    </source>
</reference>
<keyword evidence="4 8" id="KW-0762">Sugar transport</keyword>
<dbReference type="NCBIfam" id="TIGR00410">
    <property type="entry name" value="lacE"/>
    <property type="match status" value="1"/>
</dbReference>
<evidence type="ECO:0000256" key="1">
    <source>
        <dbReference type="ARBA" id="ARBA00004651"/>
    </source>
</evidence>
<sequence>MKSNVVEKMLVVANKFSSQRHIAAIRDGFVALIPVTIIASFWVLINNLVLSPSNGLLKHFSGAARWMDLGNQIYNSSLGILAILIAATIGYKLAISYQEEGLFGAVMGVIAFFLVLPAQNIVTDSNGETFTAAAFTQAQTSATGMFLAIVATLVSVTLLSKFSKMNALKIRMHESVPPLIAKSFNVLIPAFLVTTIIGLVEVMIVWFAHTDIPTIITKFFQAPLVASFQSIGGLLVYVFLSNLLWAFGLHGTFILGSIGEPIMMTAIQENMDALKNNAELPNIVTKPFLDAFGWMGGGGMLICLVIAIFIGSKRSDYRSITKVGVIPSLFNVSEPLMFGIPVVFNPLLGIPLVIVPMVTTGLAYFATSIGLIAKTSVLIPWTTPPILSGYLATNGDWRAALLQIVLLIIGVLIYLPFVFMTNKESA</sequence>
<dbReference type="PANTHER" id="PTHR33989:SF10">
    <property type="entry name" value="PERMEASE IIC COMPONENT"/>
    <property type="match status" value="1"/>
</dbReference>
<feature type="transmembrane region" description="Helical" evidence="9">
    <location>
        <begin position="101"/>
        <end position="122"/>
    </location>
</feature>
<feature type="transmembrane region" description="Helical" evidence="9">
    <location>
        <begin position="400"/>
        <end position="420"/>
    </location>
</feature>
<dbReference type="RefSeq" id="WP_087639864.1">
    <property type="nucleotide sequence ID" value="NZ_CP147246.1"/>
</dbReference>
<dbReference type="GO" id="GO:0008982">
    <property type="term" value="F:protein-N(PI)-phosphohistidine-sugar phosphotransferase activity"/>
    <property type="evidence" value="ECO:0007669"/>
    <property type="project" value="UniProtKB-UniRule"/>
</dbReference>
<dbReference type="PIRSF" id="PIRSF006351">
    <property type="entry name" value="PTS_EIIC-Cellobiose"/>
    <property type="match status" value="1"/>
</dbReference>
<evidence type="ECO:0000256" key="6">
    <source>
        <dbReference type="ARBA" id="ARBA00022989"/>
    </source>
</evidence>
<evidence type="ECO:0000259" key="10">
    <source>
        <dbReference type="PROSITE" id="PS51105"/>
    </source>
</evidence>
<dbReference type="Proteomes" id="UP000196151">
    <property type="component" value="Chromosome"/>
</dbReference>
<proteinExistence type="predicted"/>
<dbReference type="EMBL" id="CP147246">
    <property type="protein sequence ID" value="WYJ92553.1"/>
    <property type="molecule type" value="Genomic_DNA"/>
</dbReference>
<evidence type="ECO:0000256" key="4">
    <source>
        <dbReference type="ARBA" id="ARBA00022597"/>
    </source>
</evidence>
<feature type="transmembrane region" description="Helical" evidence="9">
    <location>
        <begin position="220"/>
        <end position="240"/>
    </location>
</feature>
<dbReference type="AlphaFoldDB" id="A0A200JDG3"/>
<feature type="transmembrane region" description="Helical" evidence="9">
    <location>
        <begin position="142"/>
        <end position="163"/>
    </location>
</feature>
<evidence type="ECO:0000313" key="12">
    <source>
        <dbReference type="EMBL" id="WYJ92553.1"/>
    </source>
</evidence>
<dbReference type="OrthoDB" id="1550290at2"/>
<evidence type="ECO:0000256" key="2">
    <source>
        <dbReference type="ARBA" id="ARBA00022448"/>
    </source>
</evidence>
<dbReference type="PROSITE" id="PS51105">
    <property type="entry name" value="PTS_EIIC_TYPE_3"/>
    <property type="match status" value="1"/>
</dbReference>
<gene>
    <name evidence="12" type="ORF">A5889_000032</name>
    <name evidence="11" type="ORF">A5889_000722</name>
</gene>
<protein>
    <recommendedName>
        <fullName evidence="8">Permease IIC component</fullName>
    </recommendedName>
</protein>
<keyword evidence="2 8" id="KW-0813">Transport</keyword>
<comment type="subcellular location">
    <subcellularLocation>
        <location evidence="1">Cell membrane</location>
        <topology evidence="1">Multi-pass membrane protein</topology>
    </subcellularLocation>
</comment>
<organism evidence="11">
    <name type="scientific">Candidatus Enterococcus dunnyi</name>
    <dbReference type="NCBI Taxonomy" id="1834192"/>
    <lineage>
        <taxon>Bacteria</taxon>
        <taxon>Bacillati</taxon>
        <taxon>Bacillota</taxon>
        <taxon>Bacilli</taxon>
        <taxon>Lactobacillales</taxon>
        <taxon>Enterococcaceae</taxon>
        <taxon>Enterococcus</taxon>
    </lineage>
</organism>
<keyword evidence="13" id="KW-1185">Reference proteome</keyword>
<dbReference type="GO" id="GO:0005886">
    <property type="term" value="C:plasma membrane"/>
    <property type="evidence" value="ECO:0007669"/>
    <property type="project" value="UniProtKB-SubCell"/>
</dbReference>
<reference evidence="12" key="2">
    <citation type="submission" date="2017-05" db="EMBL/GenBank/DDBJ databases">
        <authorList>
            <consortium name="The Broad Institute Genomics Platform"/>
            <consortium name="The Broad Institute Genomic Center for Infectious Diseases"/>
            <person name="Earl A."/>
            <person name="Manson A."/>
            <person name="Schwartman J."/>
            <person name="Gilmore M."/>
            <person name="Abouelleil A."/>
            <person name="Cao P."/>
            <person name="Chapman S."/>
            <person name="Cusick C."/>
            <person name="Shea T."/>
            <person name="Young S."/>
            <person name="Neafsey D."/>
            <person name="Nusbaum C."/>
            <person name="Birren B."/>
        </authorList>
    </citation>
    <scope>NUCLEOTIDE SEQUENCE</scope>
    <source>
        <strain evidence="12">9D6_DIV0238</strain>
    </source>
</reference>
<feature type="transmembrane region" description="Helical" evidence="9">
    <location>
        <begin position="247"/>
        <end position="267"/>
    </location>
</feature>
<dbReference type="EMBL" id="NIBQ01000001">
    <property type="protein sequence ID" value="OUZ35246.1"/>
    <property type="molecule type" value="Genomic_DNA"/>
</dbReference>
<keyword evidence="7 8" id="KW-0472">Membrane</keyword>
<dbReference type="InterPro" id="IPR003352">
    <property type="entry name" value="PTS_EIIC"/>
</dbReference>
<dbReference type="GO" id="GO:1901264">
    <property type="term" value="P:carbohydrate derivative transport"/>
    <property type="evidence" value="ECO:0007669"/>
    <property type="project" value="TreeGrafter"/>
</dbReference>
<feature type="transmembrane region" description="Helical" evidence="9">
    <location>
        <begin position="323"/>
        <end position="344"/>
    </location>
</feature>
<evidence type="ECO:0000313" key="11">
    <source>
        <dbReference type="EMBL" id="OUZ35246.1"/>
    </source>
</evidence>
<dbReference type="Pfam" id="PF02378">
    <property type="entry name" value="PTS_EIIC"/>
    <property type="match status" value="1"/>
</dbReference>
<feature type="transmembrane region" description="Helical" evidence="9">
    <location>
        <begin position="291"/>
        <end position="311"/>
    </location>
</feature>
<accession>A0A200JDG3</accession>
<dbReference type="InterPro" id="IPR004796">
    <property type="entry name" value="PTS_IIC_cello"/>
</dbReference>
<dbReference type="InterPro" id="IPR004501">
    <property type="entry name" value="PTS_EIIC_3"/>
</dbReference>
<evidence type="ECO:0000256" key="9">
    <source>
        <dbReference type="SAM" id="Phobius"/>
    </source>
</evidence>
<evidence type="ECO:0000256" key="8">
    <source>
        <dbReference type="PIRNR" id="PIRNR006351"/>
    </source>
</evidence>
<feature type="domain" description="PTS EIIC type-3" evidence="10">
    <location>
        <begin position="5"/>
        <end position="417"/>
    </location>
</feature>
<name>A0A200JDG3_9ENTE</name>
<feature type="transmembrane region" description="Helical" evidence="9">
    <location>
        <begin position="350"/>
        <end position="373"/>
    </location>
</feature>
<keyword evidence="6 9" id="KW-1133">Transmembrane helix</keyword>
<dbReference type="PANTHER" id="PTHR33989">
    <property type="match status" value="1"/>
</dbReference>
<reference evidence="12" key="3">
    <citation type="submission" date="2024-03" db="EMBL/GenBank/DDBJ databases">
        <title>The Genome Sequence of Enterococcus sp. DIV0238c.</title>
        <authorList>
            <consortium name="The Broad Institute Genomics Platform"/>
            <consortium name="The Broad Institute Microbial Omics Core"/>
            <consortium name="The Broad Institute Genomic Center for Infectious Diseases"/>
            <person name="Earl A."/>
            <person name="Manson A."/>
            <person name="Gilmore M."/>
            <person name="Schwartman J."/>
            <person name="Shea T."/>
            <person name="Abouelleil A."/>
            <person name="Cao P."/>
            <person name="Chapman S."/>
            <person name="Cusick C."/>
            <person name="Young S."/>
            <person name="Neafsey D."/>
            <person name="Nusbaum C."/>
            <person name="Birren B."/>
        </authorList>
    </citation>
    <scope>NUCLEOTIDE SEQUENCE</scope>
    <source>
        <strain evidence="12">9D6_DIV0238</strain>
    </source>
</reference>
<feature type="transmembrane region" description="Helical" evidence="9">
    <location>
        <begin position="29"/>
        <end position="53"/>
    </location>
</feature>
<comment type="function">
    <text evidence="8">The phosphoenolpyruvate-dependent sugar phosphotransferase system (PTS), a major carbohydrate active -transport system, catalyzes the phosphorylation of incoming sugar substrates concomitant with their translocation across the cell membrane.</text>
</comment>
<evidence type="ECO:0000256" key="7">
    <source>
        <dbReference type="ARBA" id="ARBA00023136"/>
    </source>
</evidence>
<evidence type="ECO:0000256" key="5">
    <source>
        <dbReference type="ARBA" id="ARBA00022692"/>
    </source>
</evidence>
<keyword evidence="5 9" id="KW-0812">Transmembrane</keyword>
<dbReference type="GO" id="GO:0009401">
    <property type="term" value="P:phosphoenolpyruvate-dependent sugar phosphotransferase system"/>
    <property type="evidence" value="ECO:0007669"/>
    <property type="project" value="InterPro"/>
</dbReference>